<reference evidence="3 4" key="1">
    <citation type="submission" date="2019-10" db="EMBL/GenBank/DDBJ databases">
        <title>Assembly and Annotation for the nematode Trichostrongylus colubriformis.</title>
        <authorList>
            <person name="Martin J."/>
        </authorList>
    </citation>
    <scope>NUCLEOTIDE SEQUENCE [LARGE SCALE GENOMIC DNA]</scope>
    <source>
        <strain evidence="3">G859</strain>
        <tissue evidence="3">Whole worm</tissue>
    </source>
</reference>
<comment type="caution">
    <text evidence="3">The sequence shown here is derived from an EMBL/GenBank/DDBJ whole genome shotgun (WGS) entry which is preliminary data.</text>
</comment>
<dbReference type="Proteomes" id="UP001331761">
    <property type="component" value="Unassembled WGS sequence"/>
</dbReference>
<proteinExistence type="predicted"/>
<accession>A0AAN8G756</accession>
<organism evidence="3 4">
    <name type="scientific">Trichostrongylus colubriformis</name>
    <name type="common">Black scour worm</name>
    <dbReference type="NCBI Taxonomy" id="6319"/>
    <lineage>
        <taxon>Eukaryota</taxon>
        <taxon>Metazoa</taxon>
        <taxon>Ecdysozoa</taxon>
        <taxon>Nematoda</taxon>
        <taxon>Chromadorea</taxon>
        <taxon>Rhabditida</taxon>
        <taxon>Rhabditina</taxon>
        <taxon>Rhabditomorpha</taxon>
        <taxon>Strongyloidea</taxon>
        <taxon>Trichostrongylidae</taxon>
        <taxon>Trichostrongylus</taxon>
    </lineage>
</organism>
<feature type="compositionally biased region" description="Polar residues" evidence="1">
    <location>
        <begin position="501"/>
        <end position="510"/>
    </location>
</feature>
<dbReference type="SUPFAM" id="SSF52540">
    <property type="entry name" value="P-loop containing nucleoside triphosphate hydrolases"/>
    <property type="match status" value="1"/>
</dbReference>
<dbReference type="PROSITE" id="PS50052">
    <property type="entry name" value="GUANYLATE_KINASE_2"/>
    <property type="match status" value="1"/>
</dbReference>
<dbReference type="SMART" id="SM00072">
    <property type="entry name" value="GuKc"/>
    <property type="match status" value="1"/>
</dbReference>
<dbReference type="Pfam" id="PF00625">
    <property type="entry name" value="Guanylate_kin"/>
    <property type="match status" value="1"/>
</dbReference>
<dbReference type="InterPro" id="IPR008144">
    <property type="entry name" value="Guanylate_kin-like_dom"/>
</dbReference>
<dbReference type="InterPro" id="IPR008145">
    <property type="entry name" value="GK/Ca_channel_bsu"/>
</dbReference>
<sequence length="516" mass="55919">MRGVTRESAVQLLLALDDHVSLRLEHARQDFEHVRNSQLGDNFYIRSHFTKEKKSSPLELSVSEGDIFHVTDTLFGGTVGLWQASRVYSANANKGEPPKGVIPNQATAESLAREQRRLLETKGRGGTLLRRKLESRRTKSLPKNVLTDPAELCSSAPPPAYERVALNTPSFHRPVVLFGPLADVARSYLLSQFPTRFAEPSPSDYCGGGGTGGAGGVIRLAALDSVIASGKHCVLDISLESVERLQLAQYAPIVVLIDVDGRSRIRDIRKKLNAPHASSKKLAEQAAQIKKHHAHLLSATVDATNEEAWFDALRDLVIHLQQRRLWMPEFPPNLPLEDVLLFPLSSRGTNYDSDMESLKGDYADYSLRNRDDSVTRGAPPPQMARSIYDWDNSQSMGAASSMDSPHISELTRSAQIGWVTLPRRGAGGGGGGGGNASSDAPVKPHRTQASVPADVRAATNTNPLEVKRGSLPINSSTGQRSSASGSRDEQHTPVSPAKSAIESTSSQLTNGHGVYV</sequence>
<dbReference type="GO" id="GO:0005886">
    <property type="term" value="C:plasma membrane"/>
    <property type="evidence" value="ECO:0007669"/>
    <property type="project" value="TreeGrafter"/>
</dbReference>
<evidence type="ECO:0000256" key="1">
    <source>
        <dbReference type="SAM" id="MobiDB-lite"/>
    </source>
</evidence>
<feature type="compositionally biased region" description="Low complexity" evidence="1">
    <location>
        <begin position="475"/>
        <end position="485"/>
    </location>
</feature>
<dbReference type="PANTHER" id="PTHR13865">
    <property type="entry name" value="TIGHT JUNCTION PROTEIN"/>
    <property type="match status" value="1"/>
</dbReference>
<dbReference type="GO" id="GO:0045216">
    <property type="term" value="P:cell-cell junction organization"/>
    <property type="evidence" value="ECO:0007669"/>
    <property type="project" value="TreeGrafter"/>
</dbReference>
<gene>
    <name evidence="3" type="ORF">GCK32_013464</name>
</gene>
<dbReference type="GO" id="GO:0098609">
    <property type="term" value="P:cell-cell adhesion"/>
    <property type="evidence" value="ECO:0007669"/>
    <property type="project" value="TreeGrafter"/>
</dbReference>
<dbReference type="GO" id="GO:0150105">
    <property type="term" value="P:protein localization to cell-cell junction"/>
    <property type="evidence" value="ECO:0007669"/>
    <property type="project" value="TreeGrafter"/>
</dbReference>
<dbReference type="GO" id="GO:0050839">
    <property type="term" value="F:cell adhesion molecule binding"/>
    <property type="evidence" value="ECO:0007669"/>
    <property type="project" value="TreeGrafter"/>
</dbReference>
<keyword evidence="4" id="KW-1185">Reference proteome</keyword>
<dbReference type="Gene3D" id="3.40.50.300">
    <property type="entry name" value="P-loop containing nucleotide triphosphate hydrolases"/>
    <property type="match status" value="1"/>
</dbReference>
<evidence type="ECO:0000313" key="3">
    <source>
        <dbReference type="EMBL" id="KAK5978233.1"/>
    </source>
</evidence>
<feature type="non-terminal residue" evidence="3">
    <location>
        <position position="516"/>
    </location>
</feature>
<protein>
    <submittedName>
        <fullName evidence="3">Tight junction</fullName>
    </submittedName>
</protein>
<feature type="region of interest" description="Disordered" evidence="1">
    <location>
        <begin position="421"/>
        <end position="516"/>
    </location>
</feature>
<name>A0AAN8G756_TRICO</name>
<evidence type="ECO:0000259" key="2">
    <source>
        <dbReference type="PROSITE" id="PS50052"/>
    </source>
</evidence>
<dbReference type="InterPro" id="IPR027417">
    <property type="entry name" value="P-loop_NTPase"/>
</dbReference>
<dbReference type="AlphaFoldDB" id="A0AAN8G756"/>
<dbReference type="Gene3D" id="2.30.30.40">
    <property type="entry name" value="SH3 Domains"/>
    <property type="match status" value="1"/>
</dbReference>
<dbReference type="PANTHER" id="PTHR13865:SF28">
    <property type="entry name" value="POLYCHAETOID, ISOFORM O"/>
    <property type="match status" value="1"/>
</dbReference>
<feature type="domain" description="Guanylate kinase-like" evidence="2">
    <location>
        <begin position="219"/>
        <end position="318"/>
    </location>
</feature>
<dbReference type="EMBL" id="WIXE01009670">
    <property type="protein sequence ID" value="KAK5978233.1"/>
    <property type="molecule type" value="Genomic_DNA"/>
</dbReference>
<dbReference type="GO" id="GO:0005923">
    <property type="term" value="C:bicellular tight junction"/>
    <property type="evidence" value="ECO:0007669"/>
    <property type="project" value="TreeGrafter"/>
</dbReference>
<feature type="compositionally biased region" description="Gly residues" evidence="1">
    <location>
        <begin position="425"/>
        <end position="435"/>
    </location>
</feature>
<evidence type="ECO:0000313" key="4">
    <source>
        <dbReference type="Proteomes" id="UP001331761"/>
    </source>
</evidence>